<dbReference type="RefSeq" id="WP_090974743.1">
    <property type="nucleotide sequence ID" value="NZ_FOLL01000019.1"/>
</dbReference>
<keyword evidence="2" id="KW-1185">Reference proteome</keyword>
<sequence length="201" mass="21801">MKNKIIKYLLLANAASFLCFGTLYGQTAQSLRTFMAYSGGMHAPIGMSLGVLSNNGGFAITGRISSNAFNETSIYEMNNSNGINDDFWNFDYTGNNEYRRGSITAAYIHNVGGNVLGTSLHLFGGLGYGFANYVYEYNQIGDSGTNWGTEWIKYTDVSKSGVEVELGIIVNTGSINFNLGYSALNMEDTNGMLTLGLGFIL</sequence>
<gene>
    <name evidence="1" type="ORF">SAMN05421747_11948</name>
</gene>
<protein>
    <recommendedName>
        <fullName evidence="3">Outer membrane protein beta-barrel domain-containing protein</fullName>
    </recommendedName>
</protein>
<dbReference type="AlphaFoldDB" id="A0A1I1L771"/>
<dbReference type="STRING" id="623281.SAMN05421747_11948"/>
<reference evidence="1 2" key="1">
    <citation type="submission" date="2016-10" db="EMBL/GenBank/DDBJ databases">
        <authorList>
            <person name="de Groot N.N."/>
        </authorList>
    </citation>
    <scope>NUCLEOTIDE SEQUENCE [LARGE SCALE GENOMIC DNA]</scope>
    <source>
        <strain evidence="1 2">DSM 22900</strain>
    </source>
</reference>
<proteinExistence type="predicted"/>
<name>A0A1I1L771_9SPHI</name>
<dbReference type="EMBL" id="FOLL01000019">
    <property type="protein sequence ID" value="SFC68876.1"/>
    <property type="molecule type" value="Genomic_DNA"/>
</dbReference>
<dbReference type="Proteomes" id="UP000199577">
    <property type="component" value="Unassembled WGS sequence"/>
</dbReference>
<evidence type="ECO:0000313" key="2">
    <source>
        <dbReference type="Proteomes" id="UP000199577"/>
    </source>
</evidence>
<accession>A0A1I1L771</accession>
<evidence type="ECO:0000313" key="1">
    <source>
        <dbReference type="EMBL" id="SFC68876.1"/>
    </source>
</evidence>
<organism evidence="1 2">
    <name type="scientific">Parapedobacter composti</name>
    <dbReference type="NCBI Taxonomy" id="623281"/>
    <lineage>
        <taxon>Bacteria</taxon>
        <taxon>Pseudomonadati</taxon>
        <taxon>Bacteroidota</taxon>
        <taxon>Sphingobacteriia</taxon>
        <taxon>Sphingobacteriales</taxon>
        <taxon>Sphingobacteriaceae</taxon>
        <taxon>Parapedobacter</taxon>
    </lineage>
</organism>
<evidence type="ECO:0008006" key="3">
    <source>
        <dbReference type="Google" id="ProtNLM"/>
    </source>
</evidence>